<dbReference type="PANTHER" id="PTHR46211:SF1">
    <property type="entry name" value="GLYCEROPHOSPHODIESTER PHOSPHODIESTERASE, CYTOPLASMIC"/>
    <property type="match status" value="1"/>
</dbReference>
<gene>
    <name evidence="2" type="ORF">SAMN05444972_1033</name>
</gene>
<dbReference type="Gene3D" id="3.20.20.190">
    <property type="entry name" value="Phosphatidylinositol (PI) phosphodiesterase"/>
    <property type="match status" value="1"/>
</dbReference>
<evidence type="ECO:0000259" key="1">
    <source>
        <dbReference type="PROSITE" id="PS51704"/>
    </source>
</evidence>
<dbReference type="EMBL" id="FPAA01000003">
    <property type="protein sequence ID" value="SFS49477.1"/>
    <property type="molecule type" value="Genomic_DNA"/>
</dbReference>
<dbReference type="CDD" id="cd08563">
    <property type="entry name" value="GDPD_TtGDE_like"/>
    <property type="match status" value="1"/>
</dbReference>
<organism evidence="2 3">
    <name type="scientific">Marininema halotolerans</name>
    <dbReference type="NCBI Taxonomy" id="1155944"/>
    <lineage>
        <taxon>Bacteria</taxon>
        <taxon>Bacillati</taxon>
        <taxon>Bacillota</taxon>
        <taxon>Bacilli</taxon>
        <taxon>Bacillales</taxon>
        <taxon>Thermoactinomycetaceae</taxon>
        <taxon>Marininema</taxon>
    </lineage>
</organism>
<dbReference type="InterPro" id="IPR017946">
    <property type="entry name" value="PLC-like_Pdiesterase_TIM-brl"/>
</dbReference>
<name>A0A1I6QAH8_9BACL</name>
<evidence type="ECO:0000313" key="3">
    <source>
        <dbReference type="Proteomes" id="UP000198660"/>
    </source>
</evidence>
<reference evidence="3" key="1">
    <citation type="submission" date="2016-10" db="EMBL/GenBank/DDBJ databases">
        <authorList>
            <person name="Varghese N."/>
            <person name="Submissions S."/>
        </authorList>
    </citation>
    <scope>NUCLEOTIDE SEQUENCE [LARGE SCALE GENOMIC DNA]</scope>
    <source>
        <strain evidence="3">DSM 45789</strain>
    </source>
</reference>
<dbReference type="GO" id="GO:0006629">
    <property type="term" value="P:lipid metabolic process"/>
    <property type="evidence" value="ECO:0007669"/>
    <property type="project" value="InterPro"/>
</dbReference>
<sequence length="243" mass="27672">MAIQIYAHRGYSAIAPENTMIAFQKAVDAGAHGLELDVHLTKDHEMVVIHDETLQRTTNGRGRVRNLSLEEVRRVDAGSWFGDDFQGERVPLLSEVVALAARDGLSLNIELKNNKIAYEGLERQVIAMLEDYDMINQTVISCFDHYSLRRVKEVCPKVDTAILYMANLFEPWEYARHVGVTSIHPYRPTVTREMLTKSHALNLPVRPFTINQEKEMRRLIDMGVDALITDNVKEALNELKNRG</sequence>
<dbReference type="Pfam" id="PF03009">
    <property type="entry name" value="GDPD"/>
    <property type="match status" value="1"/>
</dbReference>
<proteinExistence type="predicted"/>
<dbReference type="PROSITE" id="PS51704">
    <property type="entry name" value="GP_PDE"/>
    <property type="match status" value="1"/>
</dbReference>
<dbReference type="InterPro" id="IPR030395">
    <property type="entry name" value="GP_PDE_dom"/>
</dbReference>
<dbReference type="SUPFAM" id="SSF51695">
    <property type="entry name" value="PLC-like phosphodiesterases"/>
    <property type="match status" value="1"/>
</dbReference>
<dbReference type="Proteomes" id="UP000198660">
    <property type="component" value="Unassembled WGS sequence"/>
</dbReference>
<dbReference type="PANTHER" id="PTHR46211">
    <property type="entry name" value="GLYCEROPHOSPHORYL DIESTER PHOSPHODIESTERASE"/>
    <property type="match status" value="1"/>
</dbReference>
<dbReference type="GO" id="GO:0008081">
    <property type="term" value="F:phosphoric diester hydrolase activity"/>
    <property type="evidence" value="ECO:0007669"/>
    <property type="project" value="InterPro"/>
</dbReference>
<protein>
    <submittedName>
        <fullName evidence="2">Glycerophosphoryl diester phosphodiesterase</fullName>
    </submittedName>
</protein>
<evidence type="ECO:0000313" key="2">
    <source>
        <dbReference type="EMBL" id="SFS49477.1"/>
    </source>
</evidence>
<keyword evidence="3" id="KW-1185">Reference proteome</keyword>
<dbReference type="AlphaFoldDB" id="A0A1I6QAH8"/>
<dbReference type="RefSeq" id="WP_245838637.1">
    <property type="nucleotide sequence ID" value="NZ_FPAA01000003.1"/>
</dbReference>
<accession>A0A1I6QAH8</accession>
<feature type="domain" description="GP-PDE" evidence="1">
    <location>
        <begin position="3"/>
        <end position="239"/>
    </location>
</feature>